<dbReference type="HAMAP" id="MF_01310">
    <property type="entry name" value="Ribosomal_uS11"/>
    <property type="match status" value="1"/>
</dbReference>
<accession>A0A0G0E5G9</accession>
<dbReference type="Gene3D" id="3.30.420.80">
    <property type="entry name" value="Ribosomal protein S11"/>
    <property type="match status" value="1"/>
</dbReference>
<dbReference type="AlphaFoldDB" id="A0A0G0E5G9"/>
<sequence>MAKKTVQKTVENGKIFITATFNNTMVTITDETGKPIVVGSCGMYGFVGTRKSTPYAATVTTESSLRKAVERFGFRVADVFVKGIGPGREASLRAIKSSNVEINRIVDITPVPHNGVRPPKIRRV</sequence>
<evidence type="ECO:0000313" key="7">
    <source>
        <dbReference type="EMBL" id="KKQ02163.1"/>
    </source>
</evidence>
<keyword evidence="2 5" id="KW-0689">Ribosomal protein</keyword>
<dbReference type="SUPFAM" id="SSF53137">
    <property type="entry name" value="Translational machinery components"/>
    <property type="match status" value="1"/>
</dbReference>
<evidence type="ECO:0000313" key="8">
    <source>
        <dbReference type="Proteomes" id="UP000034344"/>
    </source>
</evidence>
<dbReference type="GO" id="GO:0006412">
    <property type="term" value="P:translation"/>
    <property type="evidence" value="ECO:0007669"/>
    <property type="project" value="UniProtKB-UniRule"/>
</dbReference>
<comment type="caution">
    <text evidence="7">The sequence shown here is derived from an EMBL/GenBank/DDBJ whole genome shotgun (WGS) entry which is preliminary data.</text>
</comment>
<organism evidence="7 8">
    <name type="scientific">Candidatus Roizmanbacteria bacterium GW2011_GWA2_36_23</name>
    <dbReference type="NCBI Taxonomy" id="1618480"/>
    <lineage>
        <taxon>Bacteria</taxon>
        <taxon>Candidatus Roizmaniibacteriota</taxon>
    </lineage>
</organism>
<dbReference type="PIRSF" id="PIRSF002131">
    <property type="entry name" value="Ribosomal_S11"/>
    <property type="match status" value="1"/>
</dbReference>
<dbReference type="PANTHER" id="PTHR11759">
    <property type="entry name" value="40S RIBOSOMAL PROTEIN S14/30S RIBOSOMAL PROTEIN S11"/>
    <property type="match status" value="1"/>
</dbReference>
<dbReference type="GO" id="GO:1990904">
    <property type="term" value="C:ribonucleoprotein complex"/>
    <property type="evidence" value="ECO:0007669"/>
    <property type="project" value="UniProtKB-KW"/>
</dbReference>
<dbReference type="GO" id="GO:0005840">
    <property type="term" value="C:ribosome"/>
    <property type="evidence" value="ECO:0007669"/>
    <property type="project" value="UniProtKB-KW"/>
</dbReference>
<dbReference type="EMBL" id="LBRS01000001">
    <property type="protein sequence ID" value="KKQ02163.1"/>
    <property type="molecule type" value="Genomic_DNA"/>
</dbReference>
<dbReference type="PROSITE" id="PS00054">
    <property type="entry name" value="RIBOSOMAL_S11"/>
    <property type="match status" value="1"/>
</dbReference>
<comment type="similarity">
    <text evidence="1 5 6">Belongs to the universal ribosomal protein uS11 family.</text>
</comment>
<dbReference type="GO" id="GO:0019843">
    <property type="term" value="F:rRNA binding"/>
    <property type="evidence" value="ECO:0007669"/>
    <property type="project" value="UniProtKB-UniRule"/>
</dbReference>
<protein>
    <recommendedName>
        <fullName evidence="4 5">Small ribosomal subunit protein uS11</fullName>
    </recommendedName>
</protein>
<dbReference type="NCBIfam" id="NF003698">
    <property type="entry name" value="PRK05309.1"/>
    <property type="match status" value="1"/>
</dbReference>
<dbReference type="GO" id="GO:0003735">
    <property type="term" value="F:structural constituent of ribosome"/>
    <property type="evidence" value="ECO:0007669"/>
    <property type="project" value="InterPro"/>
</dbReference>
<dbReference type="STRING" id="1618480.US11_C0001G0122"/>
<dbReference type="InterPro" id="IPR001971">
    <property type="entry name" value="Ribosomal_uS11"/>
</dbReference>
<dbReference type="InterPro" id="IPR036967">
    <property type="entry name" value="Ribosomal_uS11_sf"/>
</dbReference>
<evidence type="ECO:0000256" key="2">
    <source>
        <dbReference type="ARBA" id="ARBA00022980"/>
    </source>
</evidence>
<keyword evidence="5" id="KW-0699">rRNA-binding</keyword>
<evidence type="ECO:0000256" key="4">
    <source>
        <dbReference type="ARBA" id="ARBA00035160"/>
    </source>
</evidence>
<evidence type="ECO:0000256" key="6">
    <source>
        <dbReference type="RuleBase" id="RU003629"/>
    </source>
</evidence>
<comment type="function">
    <text evidence="5">Located on the platform of the 30S subunit, it bridges several disparate RNA helices of the 16S rRNA. Forms part of the Shine-Dalgarno cleft in the 70S ribosome.</text>
</comment>
<dbReference type="InterPro" id="IPR018102">
    <property type="entry name" value="Ribosomal_uS11_CS"/>
</dbReference>
<keyword evidence="5" id="KW-0694">RNA-binding</keyword>
<dbReference type="Proteomes" id="UP000034344">
    <property type="component" value="Unassembled WGS sequence"/>
</dbReference>
<dbReference type="Pfam" id="PF00411">
    <property type="entry name" value="Ribosomal_S11"/>
    <property type="match status" value="1"/>
</dbReference>
<comment type="subunit">
    <text evidence="5">Part of the 30S ribosomal subunit. Interacts with proteins S7 and S18. Binds to IF-3.</text>
</comment>
<evidence type="ECO:0000256" key="3">
    <source>
        <dbReference type="ARBA" id="ARBA00023274"/>
    </source>
</evidence>
<reference evidence="7 8" key="1">
    <citation type="journal article" date="2015" name="Nature">
        <title>rRNA introns, odd ribosomes, and small enigmatic genomes across a large radiation of phyla.</title>
        <authorList>
            <person name="Brown C.T."/>
            <person name="Hug L.A."/>
            <person name="Thomas B.C."/>
            <person name="Sharon I."/>
            <person name="Castelle C.J."/>
            <person name="Singh A."/>
            <person name="Wilkins M.J."/>
            <person name="Williams K.H."/>
            <person name="Banfield J.F."/>
        </authorList>
    </citation>
    <scope>NUCLEOTIDE SEQUENCE [LARGE SCALE GENOMIC DNA]</scope>
</reference>
<keyword evidence="3 5" id="KW-0687">Ribonucleoprotein</keyword>
<name>A0A0G0E5G9_9BACT</name>
<gene>
    <name evidence="5" type="primary">rpsK</name>
    <name evidence="7" type="ORF">US11_C0001G0122</name>
</gene>
<evidence type="ECO:0000256" key="5">
    <source>
        <dbReference type="HAMAP-Rule" id="MF_01310"/>
    </source>
</evidence>
<evidence type="ECO:0000256" key="1">
    <source>
        <dbReference type="ARBA" id="ARBA00006194"/>
    </source>
</evidence>
<dbReference type="PATRIC" id="fig|1618480.3.peg.130"/>
<proteinExistence type="inferred from homology"/>